<dbReference type="EMBL" id="BGPR01001029">
    <property type="protein sequence ID" value="GBM43417.1"/>
    <property type="molecule type" value="Genomic_DNA"/>
</dbReference>
<evidence type="ECO:0000313" key="1">
    <source>
        <dbReference type="EMBL" id="GBM43417.1"/>
    </source>
</evidence>
<keyword evidence="2" id="KW-1185">Reference proteome</keyword>
<accession>A0A4Y2FQW4</accession>
<evidence type="ECO:0000313" key="2">
    <source>
        <dbReference type="Proteomes" id="UP000499080"/>
    </source>
</evidence>
<gene>
    <name evidence="1" type="ORF">AVEN_18592_1</name>
</gene>
<protein>
    <submittedName>
        <fullName evidence="1">Uncharacterized protein</fullName>
    </submittedName>
</protein>
<dbReference type="AlphaFoldDB" id="A0A4Y2FQW4"/>
<organism evidence="1 2">
    <name type="scientific">Araneus ventricosus</name>
    <name type="common">Orbweaver spider</name>
    <name type="synonym">Epeira ventricosa</name>
    <dbReference type="NCBI Taxonomy" id="182803"/>
    <lineage>
        <taxon>Eukaryota</taxon>
        <taxon>Metazoa</taxon>
        <taxon>Ecdysozoa</taxon>
        <taxon>Arthropoda</taxon>
        <taxon>Chelicerata</taxon>
        <taxon>Arachnida</taxon>
        <taxon>Araneae</taxon>
        <taxon>Araneomorphae</taxon>
        <taxon>Entelegynae</taxon>
        <taxon>Araneoidea</taxon>
        <taxon>Araneidae</taxon>
        <taxon>Araneus</taxon>
    </lineage>
</organism>
<reference evidence="1 2" key="1">
    <citation type="journal article" date="2019" name="Sci. Rep.">
        <title>Orb-weaving spider Araneus ventricosus genome elucidates the spidroin gene catalogue.</title>
        <authorList>
            <person name="Kono N."/>
            <person name="Nakamura H."/>
            <person name="Ohtoshi R."/>
            <person name="Moran D.A.P."/>
            <person name="Shinohara A."/>
            <person name="Yoshida Y."/>
            <person name="Fujiwara M."/>
            <person name="Mori M."/>
            <person name="Tomita M."/>
            <person name="Arakawa K."/>
        </authorList>
    </citation>
    <scope>NUCLEOTIDE SEQUENCE [LARGE SCALE GENOMIC DNA]</scope>
</reference>
<dbReference type="Proteomes" id="UP000499080">
    <property type="component" value="Unassembled WGS sequence"/>
</dbReference>
<proteinExistence type="predicted"/>
<sequence>MCTTGEFLLFSGASRATAAAEHDTLSAQKHIRKNIRVLNRMIVQVQTCSSINKPVCETITIPKEREREYVRNSCSEHYAVEMTIHIGHYIP</sequence>
<comment type="caution">
    <text evidence="1">The sequence shown here is derived from an EMBL/GenBank/DDBJ whole genome shotgun (WGS) entry which is preliminary data.</text>
</comment>
<name>A0A4Y2FQW4_ARAVE</name>